<feature type="domain" description="DUF7650" evidence="6">
    <location>
        <begin position="302"/>
        <end position="386"/>
    </location>
</feature>
<feature type="compositionally biased region" description="Basic and acidic residues" evidence="5">
    <location>
        <begin position="419"/>
        <end position="428"/>
    </location>
</feature>
<evidence type="ECO:0000313" key="8">
    <source>
        <dbReference type="EMBL" id="EYU43933.1"/>
    </source>
</evidence>
<dbReference type="InterPro" id="IPR057712">
    <property type="entry name" value="DUF7952"/>
</dbReference>
<evidence type="ECO:0000256" key="2">
    <source>
        <dbReference type="ARBA" id="ARBA00023015"/>
    </source>
</evidence>
<feature type="compositionally biased region" description="Basic residues" evidence="5">
    <location>
        <begin position="490"/>
        <end position="504"/>
    </location>
</feature>
<evidence type="ECO:0000256" key="3">
    <source>
        <dbReference type="ARBA" id="ARBA00023163"/>
    </source>
</evidence>
<gene>
    <name evidence="8" type="ORF">MIMGU_mgv1a018763mg</name>
</gene>
<name>A0A022RW32_ERYGU</name>
<dbReference type="PANTHER" id="PTHR13859">
    <property type="entry name" value="ATROPHIN-RELATED"/>
    <property type="match status" value="1"/>
</dbReference>
<organism evidence="8 9">
    <name type="scientific">Erythranthe guttata</name>
    <name type="common">Yellow monkey flower</name>
    <name type="synonym">Mimulus guttatus</name>
    <dbReference type="NCBI Taxonomy" id="4155"/>
    <lineage>
        <taxon>Eukaryota</taxon>
        <taxon>Viridiplantae</taxon>
        <taxon>Streptophyta</taxon>
        <taxon>Embryophyta</taxon>
        <taxon>Tracheophyta</taxon>
        <taxon>Spermatophyta</taxon>
        <taxon>Magnoliopsida</taxon>
        <taxon>eudicotyledons</taxon>
        <taxon>Gunneridae</taxon>
        <taxon>Pentapetalae</taxon>
        <taxon>asterids</taxon>
        <taxon>lamiids</taxon>
        <taxon>Lamiales</taxon>
        <taxon>Phrymaceae</taxon>
        <taxon>Erythranthe</taxon>
    </lineage>
</organism>
<dbReference type="EMBL" id="KI630229">
    <property type="protein sequence ID" value="EYU43933.1"/>
    <property type="molecule type" value="Genomic_DNA"/>
</dbReference>
<dbReference type="STRING" id="4155.A0A022RW32"/>
<feature type="compositionally biased region" description="Polar residues" evidence="5">
    <location>
        <begin position="19"/>
        <end position="32"/>
    </location>
</feature>
<feature type="compositionally biased region" description="Basic and acidic residues" evidence="5">
    <location>
        <begin position="661"/>
        <end position="671"/>
    </location>
</feature>
<feature type="compositionally biased region" description="Polar residues" evidence="5">
    <location>
        <begin position="406"/>
        <end position="418"/>
    </location>
</feature>
<dbReference type="Pfam" id="PF24662">
    <property type="entry name" value="DUF7650"/>
    <property type="match status" value="1"/>
</dbReference>
<dbReference type="GO" id="GO:0003714">
    <property type="term" value="F:transcription corepressor activity"/>
    <property type="evidence" value="ECO:0000318"/>
    <property type="project" value="GO_Central"/>
</dbReference>
<feature type="region of interest" description="Disordered" evidence="5">
    <location>
        <begin position="656"/>
        <end position="721"/>
    </location>
</feature>
<comment type="subcellular location">
    <subcellularLocation>
        <location evidence="1">Nucleus</location>
    </subcellularLocation>
</comment>
<keyword evidence="4" id="KW-0539">Nucleus</keyword>
<feature type="compositionally biased region" description="Basic and acidic residues" evidence="5">
    <location>
        <begin position="480"/>
        <end position="489"/>
    </location>
</feature>
<feature type="region of interest" description="Disordered" evidence="5">
    <location>
        <begin position="13"/>
        <end position="32"/>
    </location>
</feature>
<protein>
    <recommendedName>
        <fullName evidence="10">SANT domain-containing protein</fullName>
    </recommendedName>
</protein>
<evidence type="ECO:0000259" key="6">
    <source>
        <dbReference type="Pfam" id="PF24662"/>
    </source>
</evidence>
<dbReference type="PANTHER" id="PTHR13859:SF11">
    <property type="entry name" value="GRUNGE, ISOFORM J"/>
    <property type="match status" value="1"/>
</dbReference>
<dbReference type="eggNOG" id="ENOG502QQVN">
    <property type="taxonomic scope" value="Eukaryota"/>
</dbReference>
<feature type="region of interest" description="Disordered" evidence="5">
    <location>
        <begin position="464"/>
        <end position="559"/>
    </location>
</feature>
<evidence type="ECO:0000259" key="7">
    <source>
        <dbReference type="Pfam" id="PF25826"/>
    </source>
</evidence>
<keyword evidence="9" id="KW-1185">Reference proteome</keyword>
<sequence length="721" mass="79581">MASIHLGENGDCFIDSVETEGSPQIQSDNNSTDAVDKFEEEPEILPRIGDQYQAELPPLVSGSHYVPFENFQVGLPILLTWISSSKRDTLGPTSSDFKNVSKTDEASLRDIVESTNDGCSGYFLSPGSFDVHWSGIEKGTFILGLYIFEKNFVEVRRFVGTKDMGALLSFYYGKFYGSQEYKRWSACRKTKGKKGIYGQRIFSGARQQELLSRIFLRVSEECRNALLEVSKTFAEEKMSLADYVSSLKSMVGVNILVEAVAIGAGKRDLTGASLEPSRSSYPTAHIRSEIPTGKACSALTANEIARFLCGNYRLSKARSNDLFWEAVWPRLLARGWHSEQPKNHTSNFSLVFLLPGVRKFSKRKLVKGDDYFDSVADVLSMVAKDPGLIQLENEEQEKDEKDDVSMTKNEGNGDVSMTKNEENDDQRHCYLQPRNPKRKSAVVMKFTVVDTSMSNGRVRELREISSVPIGGDDGNDEDALEKNKKDFQGKKKLPKSQVGRKTKKQRNEDYVVGPTTKRCRAQTPCSHEEVDENLSSQVGSANLDKPSCASSSKGSPVEEKTPQILIDLNLPQVCPDSEYNDSVKVDVEEEEGESLQNIPPAAEVAEVAAEEEPLQNIPAAEVAVNANQRRYSTRNQTPTMRSLQAVAHGYLAVNHRKRKGKEAASNDDVKPCQRPRGGCVGPNESTSSSAASQVEESSGNGASTSGNESQVPPPPENDEET</sequence>
<evidence type="ECO:0000256" key="4">
    <source>
        <dbReference type="ARBA" id="ARBA00023242"/>
    </source>
</evidence>
<dbReference type="Proteomes" id="UP000030748">
    <property type="component" value="Unassembled WGS sequence"/>
</dbReference>
<accession>A0A022RW32</accession>
<evidence type="ECO:0000256" key="1">
    <source>
        <dbReference type="ARBA" id="ARBA00004123"/>
    </source>
</evidence>
<evidence type="ECO:0008006" key="10">
    <source>
        <dbReference type="Google" id="ProtNLM"/>
    </source>
</evidence>
<feature type="region of interest" description="Disordered" evidence="5">
    <location>
        <begin position="392"/>
        <end position="429"/>
    </location>
</feature>
<reference evidence="8 9" key="1">
    <citation type="journal article" date="2013" name="Proc. Natl. Acad. Sci. U.S.A.">
        <title>Fine-scale variation in meiotic recombination in Mimulus inferred from population shotgun sequencing.</title>
        <authorList>
            <person name="Hellsten U."/>
            <person name="Wright K.M."/>
            <person name="Jenkins J."/>
            <person name="Shu S."/>
            <person name="Yuan Y."/>
            <person name="Wessler S.R."/>
            <person name="Schmutz J."/>
            <person name="Willis J.H."/>
            <person name="Rokhsar D.S."/>
        </authorList>
    </citation>
    <scope>NUCLEOTIDE SEQUENCE [LARGE SCALE GENOMIC DNA]</scope>
    <source>
        <strain evidence="9">cv. DUN x IM62</strain>
    </source>
</reference>
<evidence type="ECO:0000313" key="9">
    <source>
        <dbReference type="Proteomes" id="UP000030748"/>
    </source>
</evidence>
<evidence type="ECO:0000256" key="5">
    <source>
        <dbReference type="SAM" id="MobiDB-lite"/>
    </source>
</evidence>
<proteinExistence type="predicted"/>
<keyword evidence="3" id="KW-0804">Transcription</keyword>
<keyword evidence="2" id="KW-0805">Transcription regulation</keyword>
<dbReference type="GO" id="GO:0005634">
    <property type="term" value="C:nucleus"/>
    <property type="evidence" value="ECO:0000318"/>
    <property type="project" value="GO_Central"/>
</dbReference>
<dbReference type="Pfam" id="PF25826">
    <property type="entry name" value="DUF7952"/>
    <property type="match status" value="1"/>
</dbReference>
<feature type="domain" description="DUF7952" evidence="7">
    <location>
        <begin position="133"/>
        <end position="263"/>
    </location>
</feature>
<feature type="compositionally biased region" description="Polar residues" evidence="5">
    <location>
        <begin position="699"/>
        <end position="710"/>
    </location>
</feature>
<feature type="compositionally biased region" description="Low complexity" evidence="5">
    <location>
        <begin position="684"/>
        <end position="698"/>
    </location>
</feature>
<dbReference type="AlphaFoldDB" id="A0A022RW32"/>
<feature type="non-terminal residue" evidence="8">
    <location>
        <position position="721"/>
    </location>
</feature>
<dbReference type="InterPro" id="IPR056067">
    <property type="entry name" value="DUF7650"/>
</dbReference>